<dbReference type="GO" id="GO:0006606">
    <property type="term" value="P:protein import into nucleus"/>
    <property type="evidence" value="ECO:0007669"/>
    <property type="project" value="TreeGrafter"/>
</dbReference>
<dbReference type="Proteomes" id="UP000095287">
    <property type="component" value="Unplaced"/>
</dbReference>
<dbReference type="Gene3D" id="1.20.58.1780">
    <property type="match status" value="1"/>
</dbReference>
<dbReference type="InterPro" id="IPR042538">
    <property type="entry name" value="Nucleoporin_Nup155_C_3"/>
</dbReference>
<keyword evidence="4" id="KW-0539">Nucleus</keyword>
<protein>
    <submittedName>
        <fullName evidence="8">Nucleoporin_N domain-containing protein</fullName>
    </submittedName>
</protein>
<proteinExistence type="inferred from homology"/>
<organism evidence="7 8">
    <name type="scientific">Steinernema glaseri</name>
    <dbReference type="NCBI Taxonomy" id="37863"/>
    <lineage>
        <taxon>Eukaryota</taxon>
        <taxon>Metazoa</taxon>
        <taxon>Ecdysozoa</taxon>
        <taxon>Nematoda</taxon>
        <taxon>Chromadorea</taxon>
        <taxon>Rhabditida</taxon>
        <taxon>Tylenchina</taxon>
        <taxon>Panagrolaimomorpha</taxon>
        <taxon>Strongyloidoidea</taxon>
        <taxon>Steinernematidae</taxon>
        <taxon>Steinernema</taxon>
    </lineage>
</organism>
<evidence type="ECO:0000256" key="1">
    <source>
        <dbReference type="ARBA" id="ARBA00004123"/>
    </source>
</evidence>
<dbReference type="GO" id="GO:0036228">
    <property type="term" value="P:protein localization to nuclear inner membrane"/>
    <property type="evidence" value="ECO:0007669"/>
    <property type="project" value="TreeGrafter"/>
</dbReference>
<dbReference type="GO" id="GO:0006405">
    <property type="term" value="P:RNA export from nucleus"/>
    <property type="evidence" value="ECO:0007669"/>
    <property type="project" value="TreeGrafter"/>
</dbReference>
<dbReference type="InterPro" id="IPR042533">
    <property type="entry name" value="Nucleoporin_Nup155_C_1"/>
</dbReference>
<dbReference type="Pfam" id="PF03177">
    <property type="entry name" value="Nucleoporin_C"/>
    <property type="match status" value="1"/>
</dbReference>
<dbReference type="WBParaSite" id="L893_g18021.t1">
    <property type="protein sequence ID" value="L893_g18021.t1"/>
    <property type="gene ID" value="L893_g18021"/>
</dbReference>
<dbReference type="InterPro" id="IPR014908">
    <property type="entry name" value="Nucleoporin_Nup133/Nup155_N"/>
</dbReference>
<evidence type="ECO:0000313" key="8">
    <source>
        <dbReference type="WBParaSite" id="L893_g18021.t1"/>
    </source>
</evidence>
<dbReference type="InterPro" id="IPR042537">
    <property type="entry name" value="Nucleoporin_Nup155_C_2"/>
</dbReference>
<evidence type="ECO:0000256" key="3">
    <source>
        <dbReference type="ARBA" id="ARBA00022448"/>
    </source>
</evidence>
<feature type="domain" description="Nucleoporin Nup133/Nup155-like C-terminal" evidence="5">
    <location>
        <begin position="763"/>
        <end position="1411"/>
    </location>
</feature>
<dbReference type="GO" id="GO:0044611">
    <property type="term" value="C:nuclear pore inner ring"/>
    <property type="evidence" value="ECO:0007669"/>
    <property type="project" value="TreeGrafter"/>
</dbReference>
<keyword evidence="3" id="KW-0813">Transport</keyword>
<dbReference type="InterPro" id="IPR004870">
    <property type="entry name" value="Nucleoporin_Nup155"/>
</dbReference>
<feature type="domain" description="Nucleoporin Nup133/Nup155-like N-terminal" evidence="6">
    <location>
        <begin position="159"/>
        <end position="598"/>
    </location>
</feature>
<dbReference type="InterPro" id="IPR011047">
    <property type="entry name" value="Quinoprotein_ADH-like_sf"/>
</dbReference>
<dbReference type="InterPro" id="IPR007187">
    <property type="entry name" value="Nucleoporin_Nup133/Nup155_C"/>
</dbReference>
<dbReference type="Gene3D" id="1.25.40.440">
    <property type="entry name" value="Nucleoporin, helical domain, central subdomain"/>
    <property type="match status" value="1"/>
</dbReference>
<dbReference type="PANTHER" id="PTHR10350:SF6">
    <property type="entry name" value="NUCLEAR PORE COMPLEX PROTEIN NUP155"/>
    <property type="match status" value="1"/>
</dbReference>
<evidence type="ECO:0000256" key="2">
    <source>
        <dbReference type="ARBA" id="ARBA00007373"/>
    </source>
</evidence>
<evidence type="ECO:0000313" key="7">
    <source>
        <dbReference type="Proteomes" id="UP000095287"/>
    </source>
</evidence>
<dbReference type="PANTHER" id="PTHR10350">
    <property type="entry name" value="NUCLEAR PORE COMPLEX PROTEIN NUP155"/>
    <property type="match status" value="1"/>
</dbReference>
<evidence type="ECO:0000259" key="5">
    <source>
        <dbReference type="Pfam" id="PF03177"/>
    </source>
</evidence>
<evidence type="ECO:0000259" key="6">
    <source>
        <dbReference type="Pfam" id="PF08801"/>
    </source>
</evidence>
<name>A0A1I7YN66_9BILA</name>
<dbReference type="Pfam" id="PF08801">
    <property type="entry name" value="Nucleoporin_N"/>
    <property type="match status" value="1"/>
</dbReference>
<dbReference type="Gene3D" id="1.20.120.1880">
    <property type="entry name" value="Nucleoporin, helical C-terminal domain"/>
    <property type="match status" value="1"/>
</dbReference>
<evidence type="ECO:0000256" key="4">
    <source>
        <dbReference type="ARBA" id="ARBA00023242"/>
    </source>
</evidence>
<reference evidence="8" key="1">
    <citation type="submission" date="2016-11" db="UniProtKB">
        <authorList>
            <consortium name="WormBaseParasite"/>
        </authorList>
    </citation>
    <scope>IDENTIFICATION</scope>
</reference>
<dbReference type="GO" id="GO:0017056">
    <property type="term" value="F:structural constituent of nuclear pore"/>
    <property type="evidence" value="ECO:0007669"/>
    <property type="project" value="InterPro"/>
</dbReference>
<dbReference type="GO" id="GO:0000972">
    <property type="term" value="P:transcription-dependent tethering of RNA polymerase II gene DNA at nuclear periphery"/>
    <property type="evidence" value="ECO:0007669"/>
    <property type="project" value="TreeGrafter"/>
</dbReference>
<keyword evidence="7" id="KW-1185">Reference proteome</keyword>
<comment type="similarity">
    <text evidence="2">Belongs to the non-repetitive/WGA-negative nucleoporin family.</text>
</comment>
<accession>A0A1I7YN66</accession>
<comment type="subcellular location">
    <subcellularLocation>
        <location evidence="1">Nucleus</location>
    </subcellularLocation>
</comment>
<dbReference type="Gene3D" id="1.25.40.450">
    <property type="entry name" value="Nucleoporin, helical domain, N-terminal subdomain"/>
    <property type="match status" value="1"/>
</dbReference>
<dbReference type="SUPFAM" id="SSF50998">
    <property type="entry name" value="Quinoprotein alcohol dehydrogenase-like"/>
    <property type="match status" value="1"/>
</dbReference>
<sequence>MNDLLPASRIKPKNAIHVRRDCMIENLSSAQASGVEADCQRLDGGIERSRRLVLGGSDAIVLLSSFVTCTGENSWGIWFYYLHELQVAFLPLMWGKSEQSVQNAAVVVDDCINKDRIYIDSAAKLTRDMRCNRMTKVAVSGLASGDYKDFPSLMDVKEFSKIETRPIPKDLRDQMKRMRSHCGMGMFPEISRAWMTIDSDLFIWSYNIGEDLAFFDGVPNAVITTTLANTKPGVFSENVHFLLAVATTVEIVLYAVCFYYTNGNSVPLNDKDYSNYEMYLIPDPVYSIGLDGAVVSGMKATKDGRIFFTADDSLFELCYEAQTWFKNKCRKVNHSKSYGSIISNLFTKKDNIIQIVIDDERHILYTLSERKTVHVFDLGVDGNDCRKLNELSADALAHIVVCNTNLDGDSIKDVVALSVVPVKESHFLNFVLVNSSGVRMYFTCLSPDADLSYFNSIGSDDFIRIVPLSLEQTRPKTIRLVHVRLPRDFNTFRAHGDNVYLMCHTSDTTVLLKSGSNSRCATAVFMSSANYSLSTDMSENVECQVVQGLTWSIEKFEEDSNIKYLTSPGMLPDMNPPLTVYQHVTEPDRFFFMTSEGVAFVDRHRPTDILRHILTNFGAESKQRAAFSSIHGPKNTMTMVLDILSSNLNADLRVKEEAQRVFFMVGGEAQTFAGGLSDINPVTGSASPQHSMAEYTPRASNFASTPFSRGAPAPLNVSGVSTIFPSTTAQTSRRYFLERRDPLSHATNTSEYDTSLQKSVLFSHRHDALYSYFARLLGKFWTQQVCFKKGNTLACRYSSEELAWLARKLRQFKEAINEYKLIPAAESGFVNSSAAYGKVEAKLKERKSMMDLYNLIVLSCETLHLLKLVTDRQFHAVTSHMADHIRNELLNITFSDLVSSGTMVPAELISCLVRHYLGDNATTNVISESLRKHCSSLFSMEDATAAEALEMLQRAPQIPEGADRRKLCEEALGLFRKSIVKVNVHSVADLFRQVHMFDSLVELALYKAASDDPQNIAVIAYRQGIVSGDRDLADARGKRKDAYSCIIETLNLLLDPMSVAELRLTELSASTYRTQILNTVMRSDDELANVEIFDWLIDHNMSNFLVESGSVYVESYLRHKVESRDDVRYQDVLWRHCERNGKFIAAAKLLHGLTDGTRVDVNLRQRITYLSQALLCCRSEQTNENMHVFVQELEDKLEVAMVQERLKESISSITPNDQFSKKELEDAIANLDQKIYSLNELYSEFAETFDLPLEKLSILKCACYFEEQTIHEVWMEIMEREFSNRARVGGEFSEIFLAKLINLSRDYKNSPMFFPTELILRMVITRSFEHGIDPNWLFRFHKVPEIGLAKVLEVIYGQYAGDSDPFWKSNSRAEFYLGNAVIKIGNEFVDNVKKFSAVQRRAVIDQLKTLLASFTISMNREHVSEFKLRCKSLENKLNRLSNIV</sequence>